<accession>A0A4R0X7Y2</accession>
<dbReference type="SUPFAM" id="SSF56935">
    <property type="entry name" value="Porins"/>
    <property type="match status" value="1"/>
</dbReference>
<gene>
    <name evidence="1" type="ORF">BZM27_53455</name>
</gene>
<organism evidence="1 2">
    <name type="scientific">Paraburkholderia steynii</name>
    <dbReference type="NCBI Taxonomy" id="1245441"/>
    <lineage>
        <taxon>Bacteria</taxon>
        <taxon>Pseudomonadati</taxon>
        <taxon>Pseudomonadota</taxon>
        <taxon>Betaproteobacteria</taxon>
        <taxon>Burkholderiales</taxon>
        <taxon>Burkholderiaceae</taxon>
        <taxon>Paraburkholderia</taxon>
    </lineage>
</organism>
<sequence>QGLLVPLSDNSSGNSVKYESPNIGNLKLMALISSDGVAGNFRSGRVLEIGGEFATSRLTIDALYHKANSSVIGATNLEIYSRTTGLIDVARTLGPMTILAGAERQTGDYPSSKTVIWGGARYQASPAILVEMGAYQTLSR</sequence>
<dbReference type="InterPro" id="IPR023614">
    <property type="entry name" value="Porin_dom_sf"/>
</dbReference>
<evidence type="ECO:0000313" key="2">
    <source>
        <dbReference type="Proteomes" id="UP000294200"/>
    </source>
</evidence>
<protein>
    <recommendedName>
        <fullName evidence="3">Porin</fullName>
    </recommendedName>
</protein>
<dbReference type="Proteomes" id="UP000294200">
    <property type="component" value="Unassembled WGS sequence"/>
</dbReference>
<comment type="caution">
    <text evidence="1">The sequence shown here is derived from an EMBL/GenBank/DDBJ whole genome shotgun (WGS) entry which is preliminary data.</text>
</comment>
<reference evidence="1 2" key="1">
    <citation type="submission" date="2017-02" db="EMBL/GenBank/DDBJ databases">
        <title>Paraburkholderia sophoroidis sp. nov. and Paraburkholderia steynii sp. nov. rhizobial symbionts of the fynbos legume Hypocalyptus sophoroides.</title>
        <authorList>
            <person name="Steenkamp E.T."/>
            <person name="Beukes C.W."/>
            <person name="Van Zyl E."/>
            <person name="Avontuur J."/>
            <person name="Chan W.Y."/>
            <person name="Hassen A."/>
            <person name="Palmer M."/>
            <person name="Mthombeni L."/>
            <person name="Phalane F."/>
            <person name="Sereme K."/>
            <person name="Venter S.N."/>
        </authorList>
    </citation>
    <scope>NUCLEOTIDE SEQUENCE [LARGE SCALE GENOMIC DNA]</scope>
    <source>
        <strain evidence="1 2">HC1.1ba</strain>
    </source>
</reference>
<dbReference type="Gene3D" id="2.40.160.10">
    <property type="entry name" value="Porin"/>
    <property type="match status" value="1"/>
</dbReference>
<dbReference type="AlphaFoldDB" id="A0A4R0X7Y2"/>
<dbReference type="EMBL" id="MWML01000773">
    <property type="protein sequence ID" value="TCG02759.1"/>
    <property type="molecule type" value="Genomic_DNA"/>
</dbReference>
<proteinExistence type="predicted"/>
<feature type="non-terminal residue" evidence="1">
    <location>
        <position position="1"/>
    </location>
</feature>
<name>A0A4R0X7Y2_9BURK</name>
<evidence type="ECO:0000313" key="1">
    <source>
        <dbReference type="EMBL" id="TCG02759.1"/>
    </source>
</evidence>
<evidence type="ECO:0008006" key="3">
    <source>
        <dbReference type="Google" id="ProtNLM"/>
    </source>
</evidence>
<keyword evidence="2" id="KW-1185">Reference proteome</keyword>